<evidence type="ECO:0000256" key="3">
    <source>
        <dbReference type="ARBA" id="ARBA00022679"/>
    </source>
</evidence>
<dbReference type="InterPro" id="IPR029063">
    <property type="entry name" value="SAM-dependent_MTases_sf"/>
</dbReference>
<keyword evidence="3 5" id="KW-0808">Transferase</keyword>
<dbReference type="GO" id="GO:0005737">
    <property type="term" value="C:cytoplasm"/>
    <property type="evidence" value="ECO:0007669"/>
    <property type="project" value="TreeGrafter"/>
</dbReference>
<dbReference type="HAMAP" id="MF_01007">
    <property type="entry name" value="16SrRNA_methyltr_H"/>
    <property type="match status" value="1"/>
</dbReference>
<dbReference type="AlphaFoldDB" id="A0A3B0QS78"/>
<name>A0A3B0QS78_9ZZZZ</name>
<dbReference type="EMBL" id="UOEA01000037">
    <property type="protein sequence ID" value="VAV83271.1"/>
    <property type="molecule type" value="Genomic_DNA"/>
</dbReference>
<dbReference type="NCBIfam" id="TIGR00006">
    <property type="entry name" value="16S rRNA (cytosine(1402)-N(4))-methyltransferase RsmH"/>
    <property type="match status" value="1"/>
</dbReference>
<dbReference type="PANTHER" id="PTHR11265">
    <property type="entry name" value="S-ADENOSYL-METHYLTRANSFERASE MRAW"/>
    <property type="match status" value="1"/>
</dbReference>
<proteinExistence type="inferred from homology"/>
<sequence length="321" mass="35380">MTEQGRKHLSVMPAEVLEFLQCRSGGLYVDGTLGGGGHAALILEASKPDGRVIGLDIDGDAIAEAEKFLKPFCRQFETGCSRAVIVRESYKDVEAVLERLGVGGIDGMVLDLGASSFQLERAQRGFSFMQDGALDMRMDTRSSRSAATLVSELSQSELENIIRTFGEERRARAISRAIVKAREIAPIKTTKELTRIVTSCFPPSQRYGKLHPATRTFQAFRIAVNDELENIKAGLNSAIRVLKSGARLVVISFHSLEDRLVKQAFADASLSCVCPREFPQCICKTVPLVKRITRRVVLAGEEEIELNPRSRSAKIRVVEKL</sequence>
<evidence type="ECO:0000313" key="5">
    <source>
        <dbReference type="EMBL" id="VAV83271.1"/>
    </source>
</evidence>
<gene>
    <name evidence="5" type="ORF">MNBD_DELTA01-1507</name>
</gene>
<organism evidence="5">
    <name type="scientific">hydrothermal vent metagenome</name>
    <dbReference type="NCBI Taxonomy" id="652676"/>
    <lineage>
        <taxon>unclassified sequences</taxon>
        <taxon>metagenomes</taxon>
        <taxon>ecological metagenomes</taxon>
    </lineage>
</organism>
<keyword evidence="2 5" id="KW-0489">Methyltransferase</keyword>
<dbReference type="GO" id="GO:0071424">
    <property type="term" value="F:rRNA (cytosine-N4-)-methyltransferase activity"/>
    <property type="evidence" value="ECO:0007669"/>
    <property type="project" value="TreeGrafter"/>
</dbReference>
<dbReference type="InterPro" id="IPR023397">
    <property type="entry name" value="SAM-dep_MeTrfase_MraW_recog"/>
</dbReference>
<keyword evidence="4" id="KW-0949">S-adenosyl-L-methionine</keyword>
<evidence type="ECO:0000256" key="1">
    <source>
        <dbReference type="ARBA" id="ARBA00010396"/>
    </source>
</evidence>
<dbReference type="Pfam" id="PF01795">
    <property type="entry name" value="Methyltransf_5"/>
    <property type="match status" value="1"/>
</dbReference>
<dbReference type="SUPFAM" id="SSF81799">
    <property type="entry name" value="Putative methyltransferase TM0872, insert domain"/>
    <property type="match status" value="1"/>
</dbReference>
<dbReference type="EC" id="2.1.1.199" evidence="5"/>
<accession>A0A3B0QS78</accession>
<reference evidence="5" key="1">
    <citation type="submission" date="2018-06" db="EMBL/GenBank/DDBJ databases">
        <authorList>
            <person name="Zhirakovskaya E."/>
        </authorList>
    </citation>
    <scope>NUCLEOTIDE SEQUENCE</scope>
</reference>
<dbReference type="SUPFAM" id="SSF53335">
    <property type="entry name" value="S-adenosyl-L-methionine-dependent methyltransferases"/>
    <property type="match status" value="1"/>
</dbReference>
<dbReference type="PANTHER" id="PTHR11265:SF0">
    <property type="entry name" value="12S RRNA N4-METHYLCYTIDINE METHYLTRANSFERASE"/>
    <property type="match status" value="1"/>
</dbReference>
<protein>
    <submittedName>
        <fullName evidence="5">16S rRNA (Cytosine(1402)-N(4))-methyltransferase</fullName>
        <ecNumber evidence="5">2.1.1.199</ecNumber>
    </submittedName>
</protein>
<dbReference type="GO" id="GO:0070475">
    <property type="term" value="P:rRNA base methylation"/>
    <property type="evidence" value="ECO:0007669"/>
    <property type="project" value="TreeGrafter"/>
</dbReference>
<comment type="similarity">
    <text evidence="1">Belongs to the methyltransferase superfamily. RsmH family.</text>
</comment>
<dbReference type="Gene3D" id="3.40.50.150">
    <property type="entry name" value="Vaccinia Virus protein VP39"/>
    <property type="match status" value="1"/>
</dbReference>
<evidence type="ECO:0000256" key="4">
    <source>
        <dbReference type="ARBA" id="ARBA00022691"/>
    </source>
</evidence>
<evidence type="ECO:0000256" key="2">
    <source>
        <dbReference type="ARBA" id="ARBA00022603"/>
    </source>
</evidence>
<dbReference type="InterPro" id="IPR002903">
    <property type="entry name" value="RsmH"/>
</dbReference>
<dbReference type="Gene3D" id="1.10.150.170">
    <property type="entry name" value="Putative methyltransferase TM0872, insert domain"/>
    <property type="match status" value="1"/>
</dbReference>
<dbReference type="PIRSF" id="PIRSF004486">
    <property type="entry name" value="MraW"/>
    <property type="match status" value="1"/>
</dbReference>